<dbReference type="EMBL" id="STGW01000001">
    <property type="protein sequence ID" value="THV18248.1"/>
    <property type="molecule type" value="Genomic_DNA"/>
</dbReference>
<gene>
    <name evidence="1" type="ORF">E9934_00985</name>
</gene>
<protein>
    <recommendedName>
        <fullName evidence="3">SAF domain-containing protein</fullName>
    </recommendedName>
</protein>
<reference evidence="1 2" key="1">
    <citation type="journal article" date="2009" name="Int. J. Syst. Evol. Microbiol.">
        <title>Nocardioides caeni sp. nov., isolated from wastewater.</title>
        <authorList>
            <person name="Yoon J.H."/>
            <person name="Kang S.J."/>
            <person name="Park S."/>
            <person name="Kim W."/>
            <person name="Oh T.K."/>
        </authorList>
    </citation>
    <scope>NUCLEOTIDE SEQUENCE [LARGE SCALE GENOMIC DNA]</scope>
    <source>
        <strain evidence="1 2">DSM 23134</strain>
    </source>
</reference>
<keyword evidence="2" id="KW-1185">Reference proteome</keyword>
<evidence type="ECO:0008006" key="3">
    <source>
        <dbReference type="Google" id="ProtNLM"/>
    </source>
</evidence>
<evidence type="ECO:0000313" key="2">
    <source>
        <dbReference type="Proteomes" id="UP000307087"/>
    </source>
</evidence>
<organism evidence="1 2">
    <name type="scientific">Nocardioides caeni</name>
    <dbReference type="NCBI Taxonomy" id="574700"/>
    <lineage>
        <taxon>Bacteria</taxon>
        <taxon>Bacillati</taxon>
        <taxon>Actinomycetota</taxon>
        <taxon>Actinomycetes</taxon>
        <taxon>Propionibacteriales</taxon>
        <taxon>Nocardioidaceae</taxon>
        <taxon>Nocardioides</taxon>
    </lineage>
</organism>
<evidence type="ECO:0000313" key="1">
    <source>
        <dbReference type="EMBL" id="THV18248.1"/>
    </source>
</evidence>
<dbReference type="RefSeq" id="WP_136560963.1">
    <property type="nucleotide sequence ID" value="NZ_BAABLS010000002.1"/>
</dbReference>
<sequence>MSRDLGISPGASVPPATRVVRPGWRDPRLWLGLLLVAGSIVLGARVLAAADDTVAVWSLGDDRGAGSTVEPADLMVERVRFADAASLDRYFPADEPVPSGLVLTRAVGAGELLARSAVGPADAGPTLQVPLEVDPNRVPPAVDAGSVVDVWVSDAAATGEPRADGAAGIADTPVTGPALSEVTVVAAPSYDDTFAVTGARQLVVVVDDERAAAFEQLLASLDDPVIRILQRA</sequence>
<dbReference type="Proteomes" id="UP000307087">
    <property type="component" value="Unassembled WGS sequence"/>
</dbReference>
<comment type="caution">
    <text evidence="1">The sequence shown here is derived from an EMBL/GenBank/DDBJ whole genome shotgun (WGS) entry which is preliminary data.</text>
</comment>
<dbReference type="OrthoDB" id="5192391at2"/>
<accession>A0A4S8NN07</accession>
<name>A0A4S8NN07_9ACTN</name>
<proteinExistence type="predicted"/>
<dbReference type="AlphaFoldDB" id="A0A4S8NN07"/>